<evidence type="ECO:0000256" key="1">
    <source>
        <dbReference type="ARBA" id="ARBA00010333"/>
    </source>
</evidence>
<dbReference type="EMBL" id="OX458333">
    <property type="protein sequence ID" value="CAI8857559.1"/>
    <property type="molecule type" value="Genomic_DNA"/>
</dbReference>
<dbReference type="NCBIfam" id="TIGR03871">
    <property type="entry name" value="ABC_peri_MoxJ_2"/>
    <property type="match status" value="1"/>
</dbReference>
<dbReference type="Gene3D" id="3.40.190.10">
    <property type="entry name" value="Periplasmic binding protein-like II"/>
    <property type="match status" value="2"/>
</dbReference>
<dbReference type="SMART" id="SM00062">
    <property type="entry name" value="PBPb"/>
    <property type="match status" value="1"/>
</dbReference>
<name>A0ABN8X3Q5_9GAMM</name>
<feature type="signal peptide" evidence="3">
    <location>
        <begin position="1"/>
        <end position="26"/>
    </location>
</feature>
<organism evidence="5 6">
    <name type="scientific">Methylocaldum szegediense</name>
    <dbReference type="NCBI Taxonomy" id="73780"/>
    <lineage>
        <taxon>Bacteria</taxon>
        <taxon>Pseudomonadati</taxon>
        <taxon>Pseudomonadota</taxon>
        <taxon>Gammaproteobacteria</taxon>
        <taxon>Methylococcales</taxon>
        <taxon>Methylococcaceae</taxon>
        <taxon>Methylocaldum</taxon>
    </lineage>
</organism>
<evidence type="ECO:0000256" key="3">
    <source>
        <dbReference type="SAM" id="SignalP"/>
    </source>
</evidence>
<dbReference type="RefSeq" id="WP_084162281.1">
    <property type="nucleotide sequence ID" value="NZ_OX458333.1"/>
</dbReference>
<evidence type="ECO:0000313" key="5">
    <source>
        <dbReference type="EMBL" id="CAI8857559.1"/>
    </source>
</evidence>
<comment type="similarity">
    <text evidence="1">Belongs to the bacterial solute-binding protein 3 family.</text>
</comment>
<evidence type="ECO:0000313" key="6">
    <source>
        <dbReference type="Proteomes" id="UP001162030"/>
    </source>
</evidence>
<dbReference type="Proteomes" id="UP001162030">
    <property type="component" value="Chromosome"/>
</dbReference>
<dbReference type="InterPro" id="IPR022448">
    <property type="entry name" value="Quinoprotein_dehydrogenase"/>
</dbReference>
<keyword evidence="2 3" id="KW-0732">Signal</keyword>
<dbReference type="PANTHER" id="PTHR35936:SF17">
    <property type="entry name" value="ARGININE-BINDING EXTRACELLULAR PROTEIN ARTP"/>
    <property type="match status" value="1"/>
</dbReference>
<dbReference type="InterPro" id="IPR001638">
    <property type="entry name" value="Solute-binding_3/MltF_N"/>
</dbReference>
<evidence type="ECO:0000256" key="2">
    <source>
        <dbReference type="ARBA" id="ARBA00022729"/>
    </source>
</evidence>
<keyword evidence="6" id="KW-1185">Reference proteome</keyword>
<feature type="domain" description="Solute-binding protein family 3/N-terminal" evidence="4">
    <location>
        <begin position="30"/>
        <end position="273"/>
    </location>
</feature>
<dbReference type="SUPFAM" id="SSF53850">
    <property type="entry name" value="Periplasmic binding protein-like II"/>
    <property type="match status" value="1"/>
</dbReference>
<gene>
    <name evidence="5" type="ORF">MSZNOR_2630</name>
</gene>
<evidence type="ECO:0000259" key="4">
    <source>
        <dbReference type="SMART" id="SM00062"/>
    </source>
</evidence>
<reference evidence="5 6" key="1">
    <citation type="submission" date="2023-03" db="EMBL/GenBank/DDBJ databases">
        <authorList>
            <person name="Pearce D."/>
        </authorList>
    </citation>
    <scope>NUCLEOTIDE SEQUENCE [LARGE SCALE GENOMIC DNA]</scope>
    <source>
        <strain evidence="5">Msz</strain>
    </source>
</reference>
<protein>
    <submittedName>
        <fullName evidence="5">MxaJ protein</fullName>
    </submittedName>
</protein>
<sequence>MAVKCCFSWRMALLVSVLMSVSIAHADNNAFKVCADPNNPPFSDKNGSGFENKIAELFAKQLGKKVEYSWFPQRIGFIRNTLKAQLPNSKDYKCDVVMGVPTGYELAATTKPYYRSTYALVYRKKSGWDDIKSPDDLAHLPEERKGKLRIAMFDGAPGTTWLLKHQLAQQGVPYPSMTGDATVNTAQLLEKEFAAGNIDMVIVWGPIAGYLVTHAKPGAFEMLPMKSEESIKFDFPISMAVRFPDKERKEELNALISQNAEKIAALLREYRVPLVDQDGNLIQAANKGKK</sequence>
<accession>A0ABN8X3Q5</accession>
<dbReference type="PANTHER" id="PTHR35936">
    <property type="entry name" value="MEMBRANE-BOUND LYTIC MUREIN TRANSGLYCOSYLASE F"/>
    <property type="match status" value="1"/>
</dbReference>
<proteinExistence type="inferred from homology"/>
<feature type="chain" id="PRO_5045629914" evidence="3">
    <location>
        <begin position="27"/>
        <end position="290"/>
    </location>
</feature>